<dbReference type="GO" id="GO:0016020">
    <property type="term" value="C:membrane"/>
    <property type="evidence" value="ECO:0007669"/>
    <property type="project" value="InterPro"/>
</dbReference>
<dbReference type="Gene3D" id="2.60.40.10">
    <property type="entry name" value="Immunoglobulins"/>
    <property type="match status" value="3"/>
</dbReference>
<feature type="compositionally biased region" description="Low complexity" evidence="1">
    <location>
        <begin position="669"/>
        <end position="683"/>
    </location>
</feature>
<proteinExistence type="predicted"/>
<feature type="region of interest" description="Disordered" evidence="1">
    <location>
        <begin position="639"/>
        <end position="740"/>
    </location>
</feature>
<dbReference type="Pfam" id="PF05345">
    <property type="entry name" value="He_PIG"/>
    <property type="match status" value="1"/>
</dbReference>
<name>A0A7C5YUE7_UNCC3</name>
<feature type="compositionally biased region" description="Polar residues" evidence="1">
    <location>
        <begin position="657"/>
        <end position="668"/>
    </location>
</feature>
<dbReference type="SUPFAM" id="SSF49313">
    <property type="entry name" value="Cadherin-like"/>
    <property type="match status" value="1"/>
</dbReference>
<evidence type="ECO:0000256" key="2">
    <source>
        <dbReference type="SAM" id="Phobius"/>
    </source>
</evidence>
<feature type="compositionally biased region" description="Low complexity" evidence="1">
    <location>
        <begin position="712"/>
        <end position="723"/>
    </location>
</feature>
<keyword evidence="2" id="KW-1133">Transmembrane helix</keyword>
<feature type="region of interest" description="Disordered" evidence="1">
    <location>
        <begin position="354"/>
        <end position="373"/>
    </location>
</feature>
<dbReference type="InterPro" id="IPR013783">
    <property type="entry name" value="Ig-like_fold"/>
</dbReference>
<gene>
    <name evidence="4" type="ORF">ENL96_00690</name>
</gene>
<dbReference type="InterPro" id="IPR006644">
    <property type="entry name" value="Cadg"/>
</dbReference>
<feature type="domain" description="Dystroglycan-type cadherin-like" evidence="3">
    <location>
        <begin position="269"/>
        <end position="359"/>
    </location>
</feature>
<evidence type="ECO:0000259" key="3">
    <source>
        <dbReference type="SMART" id="SM00736"/>
    </source>
</evidence>
<reference evidence="4" key="1">
    <citation type="journal article" date="2020" name="mSystems">
        <title>Genome- and Community-Level Interaction Insights into Carbon Utilization and Element Cycling Functions of Hydrothermarchaeota in Hydrothermal Sediment.</title>
        <authorList>
            <person name="Zhou Z."/>
            <person name="Liu Y."/>
            <person name="Xu W."/>
            <person name="Pan J."/>
            <person name="Luo Z.H."/>
            <person name="Li M."/>
        </authorList>
    </citation>
    <scope>NUCLEOTIDE SEQUENCE [LARGE SCALE GENOMIC DNA]</scope>
    <source>
        <strain evidence="4">SpSt-1042</strain>
    </source>
</reference>
<dbReference type="EMBL" id="DRVY01000021">
    <property type="protein sequence ID" value="HHR92017.1"/>
    <property type="molecule type" value="Genomic_DNA"/>
</dbReference>
<sequence length="740" mass="81805">MKRKKGRKKVEKSGAFGLAGIKKSSKKILKIIKKANKYYAVIIGIVMLTAILITSALLTTRQEFTKGRAEAGGQRPVFESISPNQGSGSHQIFTTTVSDPNGANTIAEIDIWFDIQPPMSARTSYSFHSALLNKNGQWKYYGWQYIGDRYTCEDGKTGTACWMNYEISVGGFVPADNDSMKIYCGGDYSDGTVDSSSRTGEWKVRNVTVSGNTITITWDLKFKQNFPFDYVDIYVHAHDLSGLWHHPSEFWERRGVWGTRDAIPPNHPPVITSTPPSRVKVGQLYRYEILATDPDGDALTYRSSTPLPSWLSLSGNILSGTPSDKDIGVYNIVIVVQDGHGHNVPQAFTLTVYKPATPPPPPPRPPQPQNDYPSVTISVPTASTIFRGKDNIIVWEASDSNGISKVDLYYSENGQDWKEIAKDLPGNTTQYQWDVSSLPSGGYFVKVEVFDNSPDHLSGNAISPEFQIDNEPKGDNKPVIRTVQPGDHEIVEDTTPTIGATYTSGDVAIDLNSVRLLVDGKQVEATVLETNVSYTPKEPMAAGNHDVSLTVKNVNGDTASRSWSFTIAAKISPQQPTVESKDVIKLPIIGSVSKPVGIMLITCFTIILLASFVFATIRLISVLKKPEESIELPQYYEETPPYESLPMPEGEMPPPEASQTPQTQPNILPQTQEEQYQTPQQETRVPIADLQQQTGTPQTQIPPEQFEEAVPQQQSDQPQQQWQQERKPSLGDITDSQPPL</sequence>
<protein>
    <recommendedName>
        <fullName evidence="3">Dystroglycan-type cadherin-like domain-containing protein</fullName>
    </recommendedName>
</protein>
<dbReference type="InterPro" id="IPR015919">
    <property type="entry name" value="Cadherin-like_sf"/>
</dbReference>
<dbReference type="SMART" id="SM00736">
    <property type="entry name" value="CADG"/>
    <property type="match status" value="1"/>
</dbReference>
<evidence type="ECO:0000256" key="1">
    <source>
        <dbReference type="SAM" id="MobiDB-lite"/>
    </source>
</evidence>
<keyword evidence="2" id="KW-0812">Transmembrane</keyword>
<feature type="compositionally biased region" description="Pro residues" evidence="1">
    <location>
        <begin position="356"/>
        <end position="368"/>
    </location>
</feature>
<feature type="transmembrane region" description="Helical" evidence="2">
    <location>
        <begin position="596"/>
        <end position="617"/>
    </location>
</feature>
<organism evidence="4">
    <name type="scientific">candidate division CPR3 bacterium</name>
    <dbReference type="NCBI Taxonomy" id="2268181"/>
    <lineage>
        <taxon>Bacteria</taxon>
        <taxon>Bacteria division CPR3</taxon>
    </lineage>
</organism>
<feature type="transmembrane region" description="Helical" evidence="2">
    <location>
        <begin position="38"/>
        <end position="58"/>
    </location>
</feature>
<dbReference type="GO" id="GO:0005509">
    <property type="term" value="F:calcium ion binding"/>
    <property type="evidence" value="ECO:0007669"/>
    <property type="project" value="InterPro"/>
</dbReference>
<feature type="compositionally biased region" description="Low complexity" evidence="1">
    <location>
        <begin position="691"/>
        <end position="704"/>
    </location>
</feature>
<keyword evidence="2" id="KW-0472">Membrane</keyword>
<feature type="region of interest" description="Disordered" evidence="1">
    <location>
        <begin position="68"/>
        <end position="89"/>
    </location>
</feature>
<accession>A0A7C5YUE7</accession>
<comment type="caution">
    <text evidence="4">The sequence shown here is derived from an EMBL/GenBank/DDBJ whole genome shotgun (WGS) entry which is preliminary data.</text>
</comment>
<dbReference type="AlphaFoldDB" id="A0A7C5YUE7"/>
<evidence type="ECO:0000313" key="4">
    <source>
        <dbReference type="EMBL" id="HHR92017.1"/>
    </source>
</evidence>
<dbReference type="Pfam" id="PF17957">
    <property type="entry name" value="Big_7"/>
    <property type="match status" value="1"/>
</dbReference>